<dbReference type="Pfam" id="PF13439">
    <property type="entry name" value="Glyco_transf_4"/>
    <property type="match status" value="1"/>
</dbReference>
<dbReference type="InterPro" id="IPR001296">
    <property type="entry name" value="Glyco_trans_1"/>
</dbReference>
<feature type="domain" description="Glycosyl transferase family 1" evidence="2">
    <location>
        <begin position="208"/>
        <end position="368"/>
    </location>
</feature>
<gene>
    <name evidence="4" type="ORF">ARMA_2855</name>
</gene>
<dbReference type="InterPro" id="IPR028098">
    <property type="entry name" value="Glyco_trans_4-like_N"/>
</dbReference>
<dbReference type="GO" id="GO:0009103">
    <property type="term" value="P:lipopolysaccharide biosynthetic process"/>
    <property type="evidence" value="ECO:0007669"/>
    <property type="project" value="TreeGrafter"/>
</dbReference>
<evidence type="ECO:0000313" key="5">
    <source>
        <dbReference type="Proteomes" id="UP000037784"/>
    </source>
</evidence>
<reference evidence="4 5" key="1">
    <citation type="journal article" date="2015" name="Genome Announc.">
        <title>Draft Genome Sequence of a Heterotrophic Facultative Anaerobic Thermophilic Bacterium, Ardenticatena maritima Strain 110ST.</title>
        <authorList>
            <person name="Kawaichi S."/>
            <person name="Yoshida T."/>
            <person name="Sako Y."/>
            <person name="Nakamura R."/>
        </authorList>
    </citation>
    <scope>NUCLEOTIDE SEQUENCE [LARGE SCALE GENOMIC DNA]</scope>
    <source>
        <strain evidence="4 5">110S</strain>
    </source>
</reference>
<dbReference type="GO" id="GO:0016757">
    <property type="term" value="F:glycosyltransferase activity"/>
    <property type="evidence" value="ECO:0007669"/>
    <property type="project" value="InterPro"/>
</dbReference>
<feature type="domain" description="Glycosyltransferase subfamily 4-like N-terminal" evidence="3">
    <location>
        <begin position="22"/>
        <end position="185"/>
    </location>
</feature>
<dbReference type="Pfam" id="PF00534">
    <property type="entry name" value="Glycos_transf_1"/>
    <property type="match status" value="1"/>
</dbReference>
<dbReference type="FunFam" id="3.40.50.2000:FF:000119">
    <property type="entry name" value="Glycosyl transferase group 1"/>
    <property type="match status" value="1"/>
</dbReference>
<dbReference type="STRING" id="872965.SE16_06135"/>
<evidence type="ECO:0000313" key="4">
    <source>
        <dbReference type="EMBL" id="GAP64432.1"/>
    </source>
</evidence>
<proteinExistence type="predicted"/>
<evidence type="ECO:0000259" key="3">
    <source>
        <dbReference type="Pfam" id="PF13439"/>
    </source>
</evidence>
<comment type="caution">
    <text evidence="4">The sequence shown here is derived from an EMBL/GenBank/DDBJ whole genome shotgun (WGS) entry which is preliminary data.</text>
</comment>
<dbReference type="AlphaFoldDB" id="A0A0M8KB55"/>
<dbReference type="CDD" id="cd03809">
    <property type="entry name" value="GT4_MtfB-like"/>
    <property type="match status" value="1"/>
</dbReference>
<dbReference type="PANTHER" id="PTHR46401">
    <property type="entry name" value="GLYCOSYLTRANSFERASE WBBK-RELATED"/>
    <property type="match status" value="1"/>
</dbReference>
<dbReference type="Proteomes" id="UP000037784">
    <property type="component" value="Unassembled WGS sequence"/>
</dbReference>
<sequence length="392" mass="44369">MEGYDAMNIAIDYTAGLVQRAGVGRYTRGLVQALTADPQGDTYTLLYTRDAEPAAADVRPAFPEHVRWQRLPFTQRQAALLWQRVRLPLPGDRWAGDADIYHSPDFVLPPLKRARGIVTVHDLSFLVRPEFHEPSLARYLQRAVPRSVEQAAHIFADSEYTRQELQRHLGVAPERVSVVYPGVEPRFRPYDFGNEADHQELMQVRAAFSLDAPFILFVGTIEPRKNIRTLIRAYRLLRQKMKFVFHELIIAGGIGWGESDDIYTFVDDLRLGGHVLFAGYVADAFLPALYNLADLVVYPSHYEGFGLPVLEAMACGTPVVTGRNTSLPEVGGDAVLYVDDVEDEEALAEAMHRALNDKELRAELRQKGLEHAKRFTWERAAEQARQAYRRLV</sequence>
<keyword evidence="5" id="KW-1185">Reference proteome</keyword>
<dbReference type="SUPFAM" id="SSF53756">
    <property type="entry name" value="UDP-Glycosyltransferase/glycogen phosphorylase"/>
    <property type="match status" value="1"/>
</dbReference>
<name>A0A0M8KB55_9CHLR</name>
<keyword evidence="1" id="KW-0808">Transferase</keyword>
<dbReference type="InParanoid" id="A0A0M8KB55"/>
<evidence type="ECO:0008006" key="6">
    <source>
        <dbReference type="Google" id="ProtNLM"/>
    </source>
</evidence>
<evidence type="ECO:0000256" key="1">
    <source>
        <dbReference type="ARBA" id="ARBA00022679"/>
    </source>
</evidence>
<reference evidence="5" key="2">
    <citation type="submission" date="2015-08" db="EMBL/GenBank/DDBJ databases">
        <title>Draft Genome Sequence of a Heterotrophic Facultative Anaerobic Bacterium Ardenticatena maritima Strain 110S.</title>
        <authorList>
            <person name="Kawaichi S."/>
            <person name="Yoshida T."/>
            <person name="Sako Y."/>
            <person name="Nakamura R."/>
        </authorList>
    </citation>
    <scope>NUCLEOTIDE SEQUENCE [LARGE SCALE GENOMIC DNA]</scope>
    <source>
        <strain evidence="5">110S</strain>
    </source>
</reference>
<accession>A0A0M8KB55</accession>
<protein>
    <recommendedName>
        <fullName evidence="6">Glycosyl transferase family 1</fullName>
    </recommendedName>
</protein>
<organism evidence="4 5">
    <name type="scientific">Ardenticatena maritima</name>
    <dbReference type="NCBI Taxonomy" id="872965"/>
    <lineage>
        <taxon>Bacteria</taxon>
        <taxon>Bacillati</taxon>
        <taxon>Chloroflexota</taxon>
        <taxon>Ardenticatenia</taxon>
        <taxon>Ardenticatenales</taxon>
        <taxon>Ardenticatenaceae</taxon>
        <taxon>Ardenticatena</taxon>
    </lineage>
</organism>
<evidence type="ECO:0000259" key="2">
    <source>
        <dbReference type="Pfam" id="PF00534"/>
    </source>
</evidence>
<dbReference type="Gene3D" id="3.40.50.2000">
    <property type="entry name" value="Glycogen Phosphorylase B"/>
    <property type="match status" value="2"/>
</dbReference>
<dbReference type="EMBL" id="BBZA01000265">
    <property type="protein sequence ID" value="GAP64432.1"/>
    <property type="molecule type" value="Genomic_DNA"/>
</dbReference>
<dbReference type="PANTHER" id="PTHR46401:SF2">
    <property type="entry name" value="GLYCOSYLTRANSFERASE WBBK-RELATED"/>
    <property type="match status" value="1"/>
</dbReference>